<dbReference type="GO" id="GO:0015385">
    <property type="term" value="F:sodium:proton antiporter activity"/>
    <property type="evidence" value="ECO:0007669"/>
    <property type="project" value="TreeGrafter"/>
</dbReference>
<dbReference type="RefSeq" id="WP_039188298.1">
    <property type="nucleotide sequence ID" value="NZ_JRFJ01000001.1"/>
</dbReference>
<evidence type="ECO:0000256" key="2">
    <source>
        <dbReference type="ARBA" id="ARBA00022692"/>
    </source>
</evidence>
<feature type="domain" description="Sodium/calcium exchanger membrane region" evidence="6">
    <location>
        <begin position="39"/>
        <end position="192"/>
    </location>
</feature>
<dbReference type="PANTHER" id="PTHR37958">
    <property type="entry name" value="SODIUM-POTASSIUM/PROTON ANTIPORTER CHAA"/>
    <property type="match status" value="1"/>
</dbReference>
<feature type="transmembrane region" description="Helical" evidence="5">
    <location>
        <begin position="286"/>
        <end position="309"/>
    </location>
</feature>
<evidence type="ECO:0000256" key="4">
    <source>
        <dbReference type="ARBA" id="ARBA00023136"/>
    </source>
</evidence>
<feature type="transmembrane region" description="Helical" evidence="5">
    <location>
        <begin position="140"/>
        <end position="159"/>
    </location>
</feature>
<feature type="transmembrane region" description="Helical" evidence="5">
    <location>
        <begin position="346"/>
        <end position="362"/>
    </location>
</feature>
<feature type="transmembrane region" description="Helical" evidence="5">
    <location>
        <begin position="70"/>
        <end position="94"/>
    </location>
</feature>
<dbReference type="InterPro" id="IPR004837">
    <property type="entry name" value="NaCa_Exmemb"/>
</dbReference>
<proteinExistence type="predicted"/>
<protein>
    <submittedName>
        <fullName evidence="7">Ionic transporter y4hA</fullName>
    </submittedName>
</protein>
<dbReference type="EMBL" id="JRFJ01000001">
    <property type="protein sequence ID" value="KHJ55421.1"/>
    <property type="molecule type" value="Genomic_DNA"/>
</dbReference>
<dbReference type="Proteomes" id="UP000030826">
    <property type="component" value="Unassembled WGS sequence"/>
</dbReference>
<dbReference type="AlphaFoldDB" id="A0A0B1Q7R8"/>
<evidence type="ECO:0000256" key="3">
    <source>
        <dbReference type="ARBA" id="ARBA00022989"/>
    </source>
</evidence>
<dbReference type="InterPro" id="IPR052946">
    <property type="entry name" value="Alkaline_pH_Ca-Antiporter"/>
</dbReference>
<sequence>MHAPSVTRPVVGRSLLFVVGAVLLLLAHAAHVVSETSGLFVGLAALFLIGSVFAAVEHAEVLSQKIGEPFGSVLLAGCVTLIEVSLIVSIMLSASTDGSEIARDTVFATLMIVLNGVVGLCLLTGGILHKEQEFHTTGAAAALCVLGTLATLTLILPNFTVATPGPSYSTMQLGFVAVVSLTLYGLFLFVQTVRHRNYFTDVIAAEPHEAPTNSRAFASLGPLLLALLMIILLAEDLTPVVSTVVLSAGLNSELIGVLIAAVVLLPEGTTAFRAARANRIQTSLNLALGSALASIGLSIPAVALVSIVTDRPITLGLESDHIVQIVLTLIIGTITLATGRTTILQGGVHLVIFFVFLFMSAAP</sequence>
<accession>A0A0B1Q7R8</accession>
<evidence type="ECO:0000313" key="8">
    <source>
        <dbReference type="Proteomes" id="UP000030826"/>
    </source>
</evidence>
<keyword evidence="4 5" id="KW-0472">Membrane</keyword>
<name>A0A0B1Q7R8_9HYPH</name>
<feature type="transmembrane region" description="Helical" evidence="5">
    <location>
        <begin position="106"/>
        <end position="128"/>
    </location>
</feature>
<dbReference type="GO" id="GO:0015386">
    <property type="term" value="F:potassium:proton antiporter activity"/>
    <property type="evidence" value="ECO:0007669"/>
    <property type="project" value="TreeGrafter"/>
</dbReference>
<dbReference type="PANTHER" id="PTHR37958:SF1">
    <property type="entry name" value="SODIUM-POTASSIUM_PROTON ANTIPORTER CHAA"/>
    <property type="match status" value="1"/>
</dbReference>
<feature type="transmembrane region" description="Helical" evidence="5">
    <location>
        <begin position="216"/>
        <end position="234"/>
    </location>
</feature>
<dbReference type="STRING" id="370622.LA66_01800"/>
<dbReference type="Pfam" id="PF01699">
    <property type="entry name" value="Na_Ca_ex"/>
    <property type="match status" value="2"/>
</dbReference>
<keyword evidence="3 5" id="KW-1133">Transmembrane helix</keyword>
<dbReference type="GO" id="GO:0005886">
    <property type="term" value="C:plasma membrane"/>
    <property type="evidence" value="ECO:0007669"/>
    <property type="project" value="TreeGrafter"/>
</dbReference>
<evidence type="ECO:0000313" key="7">
    <source>
        <dbReference type="EMBL" id="KHJ55421.1"/>
    </source>
</evidence>
<feature type="transmembrane region" description="Helical" evidence="5">
    <location>
        <begin position="321"/>
        <end position="339"/>
    </location>
</feature>
<feature type="transmembrane region" description="Helical" evidence="5">
    <location>
        <begin position="39"/>
        <end position="58"/>
    </location>
</feature>
<evidence type="ECO:0000259" key="6">
    <source>
        <dbReference type="Pfam" id="PF01699"/>
    </source>
</evidence>
<evidence type="ECO:0000256" key="1">
    <source>
        <dbReference type="ARBA" id="ARBA00004141"/>
    </source>
</evidence>
<keyword evidence="2 5" id="KW-0812">Transmembrane</keyword>
<feature type="transmembrane region" description="Helical" evidence="5">
    <location>
        <begin position="171"/>
        <end position="190"/>
    </location>
</feature>
<organism evidence="7 8">
    <name type="scientific">Aureimonas altamirensis</name>
    <dbReference type="NCBI Taxonomy" id="370622"/>
    <lineage>
        <taxon>Bacteria</taxon>
        <taxon>Pseudomonadati</taxon>
        <taxon>Pseudomonadota</taxon>
        <taxon>Alphaproteobacteria</taxon>
        <taxon>Hyphomicrobiales</taxon>
        <taxon>Aurantimonadaceae</taxon>
        <taxon>Aureimonas</taxon>
    </lineage>
</organism>
<feature type="transmembrane region" description="Helical" evidence="5">
    <location>
        <begin position="240"/>
        <end position="265"/>
    </location>
</feature>
<feature type="domain" description="Sodium/calcium exchanger membrane region" evidence="6">
    <location>
        <begin position="221"/>
        <end position="360"/>
    </location>
</feature>
<evidence type="ECO:0000256" key="5">
    <source>
        <dbReference type="SAM" id="Phobius"/>
    </source>
</evidence>
<comment type="caution">
    <text evidence="7">The sequence shown here is derived from an EMBL/GenBank/DDBJ whole genome shotgun (WGS) entry which is preliminary data.</text>
</comment>
<gene>
    <name evidence="7" type="ORF">LA66_01800</name>
</gene>
<comment type="subcellular location">
    <subcellularLocation>
        <location evidence="1">Membrane</location>
        <topology evidence="1">Multi-pass membrane protein</topology>
    </subcellularLocation>
</comment>
<reference evidence="7 8" key="1">
    <citation type="submission" date="2014-09" db="EMBL/GenBank/DDBJ databases">
        <title>Isolation and characterization of Aurantimonas altamirensis ON-56566 from clinical sample following a dog bite.</title>
        <authorList>
            <person name="Eshaghi A."/>
            <person name="Li A."/>
            <person name="Shahinas D."/>
            <person name="Bahn P."/>
            <person name="Kus J.V."/>
            <person name="Patel S.N."/>
        </authorList>
    </citation>
    <scope>NUCLEOTIDE SEQUENCE [LARGE SCALE GENOMIC DNA]</scope>
    <source>
        <strain evidence="7 8">ON-56566</strain>
    </source>
</reference>
<dbReference type="OrthoDB" id="9787814at2"/>